<accession>A0ACB8U1X4</accession>
<organism evidence="1 2">
    <name type="scientific">Irpex rosettiformis</name>
    <dbReference type="NCBI Taxonomy" id="378272"/>
    <lineage>
        <taxon>Eukaryota</taxon>
        <taxon>Fungi</taxon>
        <taxon>Dikarya</taxon>
        <taxon>Basidiomycota</taxon>
        <taxon>Agaricomycotina</taxon>
        <taxon>Agaricomycetes</taxon>
        <taxon>Polyporales</taxon>
        <taxon>Irpicaceae</taxon>
        <taxon>Irpex</taxon>
    </lineage>
</organism>
<proteinExistence type="predicted"/>
<protein>
    <submittedName>
        <fullName evidence="1">Uncharacterized protein</fullName>
    </submittedName>
</protein>
<keyword evidence="2" id="KW-1185">Reference proteome</keyword>
<name>A0ACB8U1X4_9APHY</name>
<evidence type="ECO:0000313" key="2">
    <source>
        <dbReference type="Proteomes" id="UP001055072"/>
    </source>
</evidence>
<gene>
    <name evidence="1" type="ORF">BDY19DRAFT_208207</name>
</gene>
<comment type="caution">
    <text evidence="1">The sequence shown here is derived from an EMBL/GenBank/DDBJ whole genome shotgun (WGS) entry which is preliminary data.</text>
</comment>
<evidence type="ECO:0000313" key="1">
    <source>
        <dbReference type="EMBL" id="KAI0088074.1"/>
    </source>
</evidence>
<dbReference type="Proteomes" id="UP001055072">
    <property type="component" value="Unassembled WGS sequence"/>
</dbReference>
<reference evidence="1" key="1">
    <citation type="journal article" date="2021" name="Environ. Microbiol.">
        <title>Gene family expansions and transcriptome signatures uncover fungal adaptations to wood decay.</title>
        <authorList>
            <person name="Hage H."/>
            <person name="Miyauchi S."/>
            <person name="Viragh M."/>
            <person name="Drula E."/>
            <person name="Min B."/>
            <person name="Chaduli D."/>
            <person name="Navarro D."/>
            <person name="Favel A."/>
            <person name="Norest M."/>
            <person name="Lesage-Meessen L."/>
            <person name="Balint B."/>
            <person name="Merenyi Z."/>
            <person name="de Eugenio L."/>
            <person name="Morin E."/>
            <person name="Martinez A.T."/>
            <person name="Baldrian P."/>
            <person name="Stursova M."/>
            <person name="Martinez M.J."/>
            <person name="Novotny C."/>
            <person name="Magnuson J.K."/>
            <person name="Spatafora J.W."/>
            <person name="Maurice S."/>
            <person name="Pangilinan J."/>
            <person name="Andreopoulos W."/>
            <person name="LaButti K."/>
            <person name="Hundley H."/>
            <person name="Na H."/>
            <person name="Kuo A."/>
            <person name="Barry K."/>
            <person name="Lipzen A."/>
            <person name="Henrissat B."/>
            <person name="Riley R."/>
            <person name="Ahrendt S."/>
            <person name="Nagy L.G."/>
            <person name="Grigoriev I.V."/>
            <person name="Martin F."/>
            <person name="Rosso M.N."/>
        </authorList>
    </citation>
    <scope>NUCLEOTIDE SEQUENCE</scope>
    <source>
        <strain evidence="1">CBS 384.51</strain>
    </source>
</reference>
<dbReference type="EMBL" id="MU274915">
    <property type="protein sequence ID" value="KAI0088074.1"/>
    <property type="molecule type" value="Genomic_DNA"/>
</dbReference>
<sequence length="499" mass="55312">MYISSSRTDSFFRIVPEIRGGGEPSPTRKTQSRPLSDLDYYSTVSLSEAPIRPGSTKLFIIQIHSSQHSRHFAHREPCRGPGASQLAAGIGILRPWAVLGLFHLKPPPASPTLKPGSGFFVTRTPKRLKANHCSHAPTNSPKGLDYFSGALHKLLLHDTRGTLVILLASYPKTLPQAESLSTAYQQYPLHWPCVSSVYEHLADTREVIVSDYRETNRKSCSVVVLAYDWLLVLDNEVAFIWTKSWSFLKCIYLISRYTPWVDVILTLYYSFHSSLGTEACHRIDIMVTLLLAAGLWISELILVWRTYVIWGKSRRVLFGLGGMWLVSIPPAGCYVGSSNFLAAGDFILLVLAEIVIVILTLIKGIQHVRTMTGMTPVITTLYRDGVLFFICLLVISLVNILVPLLESQHKASISLAMFLRVMHSTLCCRVLLNIRTAALSVPSTEASQYPSPFSTCACTLGEACNMQHPTEYWELEQLRAGSNADNTPVQGSSGDGGRV</sequence>